<dbReference type="GO" id="GO:0003910">
    <property type="term" value="F:DNA ligase (ATP) activity"/>
    <property type="evidence" value="ECO:0007669"/>
    <property type="project" value="InterPro"/>
</dbReference>
<dbReference type="RefSeq" id="XP_005773925.1">
    <property type="nucleotide sequence ID" value="XM_005773868.1"/>
</dbReference>
<dbReference type="GO" id="GO:0006310">
    <property type="term" value="P:DNA recombination"/>
    <property type="evidence" value="ECO:0007669"/>
    <property type="project" value="UniProtKB-KW"/>
</dbReference>
<evidence type="ECO:0000313" key="10">
    <source>
        <dbReference type="EnsemblProtists" id="EOD21496"/>
    </source>
</evidence>
<accession>A0A0D3JDB1</accession>
<dbReference type="Gene3D" id="1.10.3260.10">
    <property type="entry name" value="DNA ligase, ATP-dependent, N-terminal domain"/>
    <property type="match status" value="1"/>
</dbReference>
<dbReference type="GO" id="GO:0005524">
    <property type="term" value="F:ATP binding"/>
    <property type="evidence" value="ECO:0007669"/>
    <property type="project" value="UniProtKB-KW"/>
</dbReference>
<evidence type="ECO:0000256" key="2">
    <source>
        <dbReference type="ARBA" id="ARBA00022598"/>
    </source>
</evidence>
<dbReference type="InterPro" id="IPR016059">
    <property type="entry name" value="DNA_ligase_ATP-dep_CS"/>
</dbReference>
<dbReference type="Pfam" id="PF01068">
    <property type="entry name" value="DNA_ligase_A_M"/>
    <property type="match status" value="1"/>
</dbReference>
<evidence type="ECO:0000256" key="1">
    <source>
        <dbReference type="ARBA" id="ARBA00007572"/>
    </source>
</evidence>
<dbReference type="SUPFAM" id="SSF117018">
    <property type="entry name" value="ATP-dependent DNA ligase DNA-binding domain"/>
    <property type="match status" value="1"/>
</dbReference>
<reference evidence="10" key="2">
    <citation type="submission" date="2024-10" db="UniProtKB">
        <authorList>
            <consortium name="EnsemblProtists"/>
        </authorList>
    </citation>
    <scope>IDENTIFICATION</scope>
</reference>
<dbReference type="PROSITE" id="PS50160">
    <property type="entry name" value="DNA_LIGASE_A3"/>
    <property type="match status" value="1"/>
</dbReference>
<reference evidence="11" key="1">
    <citation type="journal article" date="2013" name="Nature">
        <title>Pan genome of the phytoplankton Emiliania underpins its global distribution.</title>
        <authorList>
            <person name="Read B.A."/>
            <person name="Kegel J."/>
            <person name="Klute M.J."/>
            <person name="Kuo A."/>
            <person name="Lefebvre S.C."/>
            <person name="Maumus F."/>
            <person name="Mayer C."/>
            <person name="Miller J."/>
            <person name="Monier A."/>
            <person name="Salamov A."/>
            <person name="Young J."/>
            <person name="Aguilar M."/>
            <person name="Claverie J.M."/>
            <person name="Frickenhaus S."/>
            <person name="Gonzalez K."/>
            <person name="Herman E.K."/>
            <person name="Lin Y.C."/>
            <person name="Napier J."/>
            <person name="Ogata H."/>
            <person name="Sarno A.F."/>
            <person name="Shmutz J."/>
            <person name="Schroeder D."/>
            <person name="de Vargas C."/>
            <person name="Verret F."/>
            <person name="von Dassow P."/>
            <person name="Valentin K."/>
            <person name="Van de Peer Y."/>
            <person name="Wheeler G."/>
            <person name="Dacks J.B."/>
            <person name="Delwiche C.F."/>
            <person name="Dyhrman S.T."/>
            <person name="Glockner G."/>
            <person name="John U."/>
            <person name="Richards T."/>
            <person name="Worden A.Z."/>
            <person name="Zhang X."/>
            <person name="Grigoriev I.V."/>
            <person name="Allen A.E."/>
            <person name="Bidle K."/>
            <person name="Borodovsky M."/>
            <person name="Bowler C."/>
            <person name="Brownlee C."/>
            <person name="Cock J.M."/>
            <person name="Elias M."/>
            <person name="Gladyshev V.N."/>
            <person name="Groth M."/>
            <person name="Guda C."/>
            <person name="Hadaegh A."/>
            <person name="Iglesias-Rodriguez M.D."/>
            <person name="Jenkins J."/>
            <person name="Jones B.M."/>
            <person name="Lawson T."/>
            <person name="Leese F."/>
            <person name="Lindquist E."/>
            <person name="Lobanov A."/>
            <person name="Lomsadze A."/>
            <person name="Malik S.B."/>
            <person name="Marsh M.E."/>
            <person name="Mackinder L."/>
            <person name="Mock T."/>
            <person name="Mueller-Roeber B."/>
            <person name="Pagarete A."/>
            <person name="Parker M."/>
            <person name="Probert I."/>
            <person name="Quesneville H."/>
            <person name="Raines C."/>
            <person name="Rensing S.A."/>
            <person name="Riano-Pachon D.M."/>
            <person name="Richier S."/>
            <person name="Rokitta S."/>
            <person name="Shiraiwa Y."/>
            <person name="Soanes D.M."/>
            <person name="van der Giezen M."/>
            <person name="Wahlund T.M."/>
            <person name="Williams B."/>
            <person name="Wilson W."/>
            <person name="Wolfe G."/>
            <person name="Wurch L.L."/>
        </authorList>
    </citation>
    <scope>NUCLEOTIDE SEQUENCE</scope>
</reference>
<dbReference type="GO" id="GO:0003677">
    <property type="term" value="F:DNA binding"/>
    <property type="evidence" value="ECO:0007669"/>
    <property type="project" value="InterPro"/>
</dbReference>
<dbReference type="PANTHER" id="PTHR45674">
    <property type="entry name" value="DNA LIGASE 1/3 FAMILY MEMBER"/>
    <property type="match status" value="1"/>
</dbReference>
<dbReference type="STRING" id="2903.R1EEU4"/>
<dbReference type="PROSITE" id="PS00697">
    <property type="entry name" value="DNA_LIGASE_A1"/>
    <property type="match status" value="1"/>
</dbReference>
<evidence type="ECO:0000256" key="4">
    <source>
        <dbReference type="ARBA" id="ARBA00022763"/>
    </source>
</evidence>
<name>A0A0D3JDB1_EMIH1</name>
<dbReference type="KEGG" id="ehx:EMIHUDRAFT_241091"/>
<organism evidence="10 11">
    <name type="scientific">Emiliania huxleyi (strain CCMP1516)</name>
    <dbReference type="NCBI Taxonomy" id="280463"/>
    <lineage>
        <taxon>Eukaryota</taxon>
        <taxon>Haptista</taxon>
        <taxon>Haptophyta</taxon>
        <taxon>Prymnesiophyceae</taxon>
        <taxon>Isochrysidales</taxon>
        <taxon>Noelaerhabdaceae</taxon>
        <taxon>Emiliania</taxon>
    </lineage>
</organism>
<evidence type="ECO:0000256" key="5">
    <source>
        <dbReference type="ARBA" id="ARBA00022840"/>
    </source>
</evidence>
<evidence type="ECO:0000256" key="6">
    <source>
        <dbReference type="ARBA" id="ARBA00023172"/>
    </source>
</evidence>
<feature type="region of interest" description="Disordered" evidence="8">
    <location>
        <begin position="1"/>
        <end position="52"/>
    </location>
</feature>
<sequence length="507" mass="53057">MAPALPEPEQLPPPELAAEPPAKPKRGRPPGSKRPASLAQQPPCGGQRTGTWTEEAGDASLSEVWCSQERYANAWSAGAGGAGFWKNDQGDRWGSPAPDKGHDRLAARLAAVEAEPARLGKEALMRRLLDEAWGGEEQLLACVALTTLQLAPGGRPELGDIGAAGTLAAEALGEARGSDTRWEAPPASGAVDVSEVLRTLRVARKTELLSELLSRLSLGEAQLLLRMIAGKQRTGLGDNAEAKRAALKRLGTLRAKQRRAAVERVQETFQPGVPVQPMAAAAVTSVEEVISRMGGSPFLAEVKYDGERCQLHWVPASPQAAGDGGAAAGAVRIFARSMDEMTARFPDTLAARPRKAPTAEQQAALPVCIYVFDVLSANGASLLHKPLPARRAALRALLTPVAGRVELAQGEEGSTAEELEAALAAAAEMEAEGLMVKSLADDAESGYAPGKRSFAWLVPARASMRAIERCSSSVVACAQAGAVSDMCCSVGSPKNAAVARNGSSSRK</sequence>
<dbReference type="eggNOG" id="KOG0967">
    <property type="taxonomic scope" value="Eukaryota"/>
</dbReference>
<protein>
    <recommendedName>
        <fullName evidence="9">ATP-dependent DNA ligase family profile domain-containing protein</fullName>
    </recommendedName>
</protein>
<dbReference type="PaxDb" id="2903-EOD21496"/>
<dbReference type="GO" id="GO:0006273">
    <property type="term" value="P:lagging strand elongation"/>
    <property type="evidence" value="ECO:0007669"/>
    <property type="project" value="TreeGrafter"/>
</dbReference>
<keyword evidence="6" id="KW-0233">DNA recombination</keyword>
<dbReference type="SUPFAM" id="SSF56091">
    <property type="entry name" value="DNA ligase/mRNA capping enzyme, catalytic domain"/>
    <property type="match status" value="1"/>
</dbReference>
<dbReference type="GO" id="GO:0006281">
    <property type="term" value="P:DNA repair"/>
    <property type="evidence" value="ECO:0007669"/>
    <property type="project" value="UniProtKB-KW"/>
</dbReference>
<keyword evidence="11" id="KW-1185">Reference proteome</keyword>
<dbReference type="Gene3D" id="3.30.470.30">
    <property type="entry name" value="DNA ligase/mRNA capping enzyme"/>
    <property type="match status" value="2"/>
</dbReference>
<proteinExistence type="inferred from homology"/>
<evidence type="ECO:0000259" key="9">
    <source>
        <dbReference type="PROSITE" id="PS50160"/>
    </source>
</evidence>
<feature type="domain" description="ATP-dependent DNA ligase family profile" evidence="9">
    <location>
        <begin position="360"/>
        <end position="457"/>
    </location>
</feature>
<dbReference type="PANTHER" id="PTHR45674:SF4">
    <property type="entry name" value="DNA LIGASE 1"/>
    <property type="match status" value="1"/>
</dbReference>
<comment type="similarity">
    <text evidence="1">Belongs to the ATP-dependent DNA ligase family.</text>
</comment>
<dbReference type="InterPro" id="IPR012310">
    <property type="entry name" value="DNA_ligase_ATP-dep_cent"/>
</dbReference>
<dbReference type="Proteomes" id="UP000013827">
    <property type="component" value="Unassembled WGS sequence"/>
</dbReference>
<dbReference type="AlphaFoldDB" id="A0A0D3JDB1"/>
<keyword evidence="3" id="KW-0547">Nucleotide-binding</keyword>
<dbReference type="GeneID" id="17267040"/>
<keyword evidence="2" id="KW-0436">Ligase</keyword>
<feature type="compositionally biased region" description="Pro residues" evidence="8">
    <location>
        <begin position="1"/>
        <end position="15"/>
    </location>
</feature>
<dbReference type="InterPro" id="IPR050191">
    <property type="entry name" value="ATP-dep_DNA_ligase"/>
</dbReference>
<dbReference type="EnsemblProtists" id="EOD21496">
    <property type="protein sequence ID" value="EOD21496"/>
    <property type="gene ID" value="EMIHUDRAFT_241091"/>
</dbReference>
<evidence type="ECO:0000256" key="3">
    <source>
        <dbReference type="ARBA" id="ARBA00022741"/>
    </source>
</evidence>
<evidence type="ECO:0000313" key="11">
    <source>
        <dbReference type="Proteomes" id="UP000013827"/>
    </source>
</evidence>
<keyword evidence="4" id="KW-0227">DNA damage</keyword>
<keyword evidence="7" id="KW-0234">DNA repair</keyword>
<evidence type="ECO:0000256" key="7">
    <source>
        <dbReference type="ARBA" id="ARBA00023204"/>
    </source>
</evidence>
<keyword evidence="5" id="KW-0067">ATP-binding</keyword>
<dbReference type="InterPro" id="IPR036599">
    <property type="entry name" value="DNA_ligase_N_sf"/>
</dbReference>
<evidence type="ECO:0000256" key="8">
    <source>
        <dbReference type="SAM" id="MobiDB-lite"/>
    </source>
</evidence>
<dbReference type="HOGENOM" id="CLU_537983_0_0_1"/>